<dbReference type="Proteomes" id="UP001465976">
    <property type="component" value="Unassembled WGS sequence"/>
</dbReference>
<dbReference type="PANTHER" id="PTHR11552:SF78">
    <property type="entry name" value="GLUCOSE-METHANOL-CHOLINE OXIDOREDUCTASE N-TERMINAL DOMAIN-CONTAINING PROTEIN"/>
    <property type="match status" value="1"/>
</dbReference>
<dbReference type="SUPFAM" id="SSF54373">
    <property type="entry name" value="FAD-linked reductases, C-terminal domain"/>
    <property type="match status" value="1"/>
</dbReference>
<proteinExistence type="inferred from homology"/>
<dbReference type="Pfam" id="PF00732">
    <property type="entry name" value="GMC_oxred_N"/>
    <property type="match status" value="1"/>
</dbReference>
<evidence type="ECO:0000256" key="1">
    <source>
        <dbReference type="ARBA" id="ARBA00001974"/>
    </source>
</evidence>
<accession>A0ABR3FKU2</accession>
<comment type="similarity">
    <text evidence="2 3">Belongs to the GMC oxidoreductase family.</text>
</comment>
<comment type="caution">
    <text evidence="6">The sequence shown here is derived from an EMBL/GenBank/DDBJ whole genome shotgun (WGS) entry which is preliminary data.</text>
</comment>
<feature type="domain" description="Glucose-methanol-choline oxidoreductase N-terminal" evidence="4">
    <location>
        <begin position="90"/>
        <end position="113"/>
    </location>
</feature>
<protein>
    <recommendedName>
        <fullName evidence="4 5">Glucose-methanol-choline oxidoreductase N-terminal domain-containing protein</fullName>
    </recommendedName>
</protein>
<sequence>MGHPDEVDVIVAGGGPAGCVVAGRLAYADPNLKVMLIEGGANNRDDPWVYRPGIYVKNMQRDGINEKATFYVDSMKSSYLRGRQSVVPCANILGGGSSINFQMYTRASASDWDDFKTEGWTAKDLLPLMKRLENYQKPTNNQTHGYDGPIAISNGGTITALAHDFLRAADAIGIPFSDDIQDLDTAHASEIWAKYINRHTGRRSDAATAYVHSVMDIQHNLYLRTNARVNRVIFEGNKAVGVGYVPARNRAHKGGLLETVVRARKFVVLSSGTLGTPQILERSGVGDGKLLKKLDIKVVSDLPGVGEEYQDHYTTLSLFRVSNETFTTDDFLRGDPEVQKEIFAEWEASPERARLSSNCIDAGFKIRPTEEELKEMGPEFNELWDRYFKDKPDKPVMFGSIVSGAYADHTLLPPGKYMTMFQYLEYPASRGKIHIQSPNPYVDPFFDSGFMNNKADFAPIRWSYKKTREVARRMDAFRGELTSHHPHFHPGSPAAVRDIDIKTAKEIYPKGLTVGIHMGTWHRPGEVYDASKVHEDLKYTKEDDQAIDDWVADHVETTWHSLGTCAMKPREEGGVVDKRLNVFGTQNLKCVDLSICPDNLGTNTYSSALLVGEKGADLLAEDLGLTIKVPHAPVPHAPIPTGKPATQQILSHLELGDILNLSRTSRDLRRTLMSRSSSLVWPAARVKIGCPAPLDQMSEPQLAALIFDSFCHLCHRSPCEVVYWDLGIRLHDNCVRKALYTFDELTKLKNWSTDVETMMNRLSKRGVNCVDCVPCYTDSSKRLLKARSSSEKAYLPSIIKQLRLEYAKVKDDPTAVAEWEEKKENEYYRRREFVQQCEAWRTLRQQTEKSRNTDLCQQRRVALESKLRPLGWTYSHFGDSAFSYHPKVNMATPLTDEGMLNLPVEDLSLLTLPFSTGWNEIEAIFTPLLDKIKTSQEELRRNNTYDSRFSTFRRVYECHREALMRETRRRVIPYPDFLLTTKAEPIIEFILNTQLEGTSSEEAIRQRLPERDVLEQVSQAYYLQNEREVQILLEKKTRRPVDQAVVKCKLCYRADWAPSVYSHECYADIKYKTRPEGWRWTEYNPFAPQLLCQLWSAGQFEYDATLSALLKNILDLCGATDIQVLNNIDPFMIIFPAETSNFIPYQSLLTTRTCGN</sequence>
<evidence type="ECO:0000256" key="2">
    <source>
        <dbReference type="ARBA" id="ARBA00010790"/>
    </source>
</evidence>
<evidence type="ECO:0000313" key="7">
    <source>
        <dbReference type="Proteomes" id="UP001465976"/>
    </source>
</evidence>
<dbReference type="InterPro" id="IPR012132">
    <property type="entry name" value="GMC_OxRdtase"/>
</dbReference>
<evidence type="ECO:0000259" key="5">
    <source>
        <dbReference type="PROSITE" id="PS00624"/>
    </source>
</evidence>
<feature type="domain" description="Glucose-methanol-choline oxidoreductase N-terminal" evidence="5">
    <location>
        <begin position="272"/>
        <end position="286"/>
    </location>
</feature>
<evidence type="ECO:0000313" key="6">
    <source>
        <dbReference type="EMBL" id="KAL0575692.1"/>
    </source>
</evidence>
<dbReference type="Gene3D" id="3.50.50.60">
    <property type="entry name" value="FAD/NAD(P)-binding domain"/>
    <property type="match status" value="2"/>
</dbReference>
<dbReference type="Pfam" id="PF05199">
    <property type="entry name" value="GMC_oxred_C"/>
    <property type="match status" value="1"/>
</dbReference>
<dbReference type="PROSITE" id="PS00623">
    <property type="entry name" value="GMC_OXRED_1"/>
    <property type="match status" value="1"/>
</dbReference>
<reference evidence="6 7" key="1">
    <citation type="submission" date="2024-02" db="EMBL/GenBank/DDBJ databases">
        <title>A draft genome for the cacao thread blight pathogen Marasmius crinis-equi.</title>
        <authorList>
            <person name="Cohen S.P."/>
            <person name="Baruah I.K."/>
            <person name="Amoako-Attah I."/>
            <person name="Bukari Y."/>
            <person name="Meinhardt L.W."/>
            <person name="Bailey B.A."/>
        </authorList>
    </citation>
    <scope>NUCLEOTIDE SEQUENCE [LARGE SCALE GENOMIC DNA]</scope>
    <source>
        <strain evidence="6 7">GH-76</strain>
    </source>
</reference>
<dbReference type="PANTHER" id="PTHR11552">
    <property type="entry name" value="GLUCOSE-METHANOL-CHOLINE GMC OXIDOREDUCTASE"/>
    <property type="match status" value="1"/>
</dbReference>
<name>A0ABR3FKU2_9AGAR</name>
<keyword evidence="7" id="KW-1185">Reference proteome</keyword>
<dbReference type="Gene3D" id="3.30.560.10">
    <property type="entry name" value="Glucose Oxidase, domain 3"/>
    <property type="match status" value="2"/>
</dbReference>
<dbReference type="PROSITE" id="PS00624">
    <property type="entry name" value="GMC_OXRED_2"/>
    <property type="match status" value="1"/>
</dbReference>
<evidence type="ECO:0000259" key="4">
    <source>
        <dbReference type="PROSITE" id="PS00623"/>
    </source>
</evidence>
<gene>
    <name evidence="6" type="ORF">V5O48_006280</name>
</gene>
<comment type="cofactor">
    <cofactor evidence="1">
        <name>FAD</name>
        <dbReference type="ChEBI" id="CHEBI:57692"/>
    </cofactor>
</comment>
<dbReference type="EMBL" id="JBAHYK010000282">
    <property type="protein sequence ID" value="KAL0575692.1"/>
    <property type="molecule type" value="Genomic_DNA"/>
</dbReference>
<keyword evidence="3" id="KW-0285">Flavoprotein</keyword>
<dbReference type="InterPro" id="IPR036188">
    <property type="entry name" value="FAD/NAD-bd_sf"/>
</dbReference>
<dbReference type="SUPFAM" id="SSF51905">
    <property type="entry name" value="FAD/NAD(P)-binding domain"/>
    <property type="match status" value="1"/>
</dbReference>
<evidence type="ECO:0000256" key="3">
    <source>
        <dbReference type="RuleBase" id="RU003968"/>
    </source>
</evidence>
<keyword evidence="3" id="KW-0274">FAD</keyword>
<organism evidence="6 7">
    <name type="scientific">Marasmius crinis-equi</name>
    <dbReference type="NCBI Taxonomy" id="585013"/>
    <lineage>
        <taxon>Eukaryota</taxon>
        <taxon>Fungi</taxon>
        <taxon>Dikarya</taxon>
        <taxon>Basidiomycota</taxon>
        <taxon>Agaricomycotina</taxon>
        <taxon>Agaricomycetes</taxon>
        <taxon>Agaricomycetidae</taxon>
        <taxon>Agaricales</taxon>
        <taxon>Marasmiineae</taxon>
        <taxon>Marasmiaceae</taxon>
        <taxon>Marasmius</taxon>
    </lineage>
</organism>
<dbReference type="InterPro" id="IPR000172">
    <property type="entry name" value="GMC_OxRdtase_N"/>
</dbReference>
<dbReference type="InterPro" id="IPR007867">
    <property type="entry name" value="GMC_OxRtase_C"/>
</dbReference>